<name>A0ABQ7A4F6_BRACR</name>
<feature type="region of interest" description="Disordered" evidence="1">
    <location>
        <begin position="77"/>
        <end position="105"/>
    </location>
</feature>
<evidence type="ECO:0000256" key="1">
    <source>
        <dbReference type="SAM" id="MobiDB-lite"/>
    </source>
</evidence>
<evidence type="ECO:0000313" key="3">
    <source>
        <dbReference type="Proteomes" id="UP000266723"/>
    </source>
</evidence>
<accession>A0ABQ7A4F6</accession>
<protein>
    <submittedName>
        <fullName evidence="2">Uncharacterized protein</fullName>
    </submittedName>
</protein>
<sequence length="105" mass="11054">MYAIEKSIKSADKALISFNSDVIAGQSSFSFTSLISCAQSDSKRTSLFPSSNISCITHNKLSASAWRGDAAELNPCAPNRVGEPASSNTNPIPALSLPFSQDVSV</sequence>
<gene>
    <name evidence="2" type="ORF">DY000_02056607</name>
</gene>
<proteinExistence type="predicted"/>
<reference evidence="2 3" key="1">
    <citation type="journal article" date="2020" name="BMC Genomics">
        <title>Intraspecific diversification of the crop wild relative Brassica cretica Lam. using demographic model selection.</title>
        <authorList>
            <person name="Kioukis A."/>
            <person name="Michalopoulou V.A."/>
            <person name="Briers L."/>
            <person name="Pirintsos S."/>
            <person name="Studholme D.J."/>
            <person name="Pavlidis P."/>
            <person name="Sarris P.F."/>
        </authorList>
    </citation>
    <scope>NUCLEOTIDE SEQUENCE [LARGE SCALE GENOMIC DNA]</scope>
    <source>
        <strain evidence="3">cv. PFS-1207/04</strain>
    </source>
</reference>
<dbReference type="EMBL" id="QGKV02002055">
    <property type="protein sequence ID" value="KAF3492549.1"/>
    <property type="molecule type" value="Genomic_DNA"/>
</dbReference>
<keyword evidence="3" id="KW-1185">Reference proteome</keyword>
<evidence type="ECO:0000313" key="2">
    <source>
        <dbReference type="EMBL" id="KAF3492549.1"/>
    </source>
</evidence>
<comment type="caution">
    <text evidence="2">The sequence shown here is derived from an EMBL/GenBank/DDBJ whole genome shotgun (WGS) entry which is preliminary data.</text>
</comment>
<dbReference type="Proteomes" id="UP000266723">
    <property type="component" value="Unassembled WGS sequence"/>
</dbReference>
<organism evidence="2 3">
    <name type="scientific">Brassica cretica</name>
    <name type="common">Mustard</name>
    <dbReference type="NCBI Taxonomy" id="69181"/>
    <lineage>
        <taxon>Eukaryota</taxon>
        <taxon>Viridiplantae</taxon>
        <taxon>Streptophyta</taxon>
        <taxon>Embryophyta</taxon>
        <taxon>Tracheophyta</taxon>
        <taxon>Spermatophyta</taxon>
        <taxon>Magnoliopsida</taxon>
        <taxon>eudicotyledons</taxon>
        <taxon>Gunneridae</taxon>
        <taxon>Pentapetalae</taxon>
        <taxon>rosids</taxon>
        <taxon>malvids</taxon>
        <taxon>Brassicales</taxon>
        <taxon>Brassicaceae</taxon>
        <taxon>Brassiceae</taxon>
        <taxon>Brassica</taxon>
    </lineage>
</organism>